<dbReference type="GO" id="GO:0031146">
    <property type="term" value="P:SCF-dependent proteasomal ubiquitin-dependent protein catabolic process"/>
    <property type="evidence" value="ECO:0007669"/>
    <property type="project" value="TreeGrafter"/>
</dbReference>
<feature type="compositionally biased region" description="Pro residues" evidence="1">
    <location>
        <begin position="43"/>
        <end position="60"/>
    </location>
</feature>
<feature type="compositionally biased region" description="Low complexity" evidence="1">
    <location>
        <begin position="16"/>
        <end position="26"/>
    </location>
</feature>
<evidence type="ECO:0000259" key="2">
    <source>
        <dbReference type="Pfam" id="PF25372"/>
    </source>
</evidence>
<feature type="domain" description="F-box/LRR-repeat protein 15-like leucin rich repeat" evidence="2">
    <location>
        <begin position="631"/>
        <end position="781"/>
    </location>
</feature>
<dbReference type="InterPro" id="IPR006553">
    <property type="entry name" value="Leu-rich_rpt_Cys-con_subtyp"/>
</dbReference>
<dbReference type="SUPFAM" id="SSF52047">
    <property type="entry name" value="RNI-like"/>
    <property type="match status" value="1"/>
</dbReference>
<evidence type="ECO:0000256" key="1">
    <source>
        <dbReference type="SAM" id="MobiDB-lite"/>
    </source>
</evidence>
<dbReference type="Gene3D" id="3.80.10.10">
    <property type="entry name" value="Ribonuclease Inhibitor"/>
    <property type="match status" value="2"/>
</dbReference>
<protein>
    <recommendedName>
        <fullName evidence="2">F-box/LRR-repeat protein 15-like leucin rich repeat domain-containing protein</fullName>
    </recommendedName>
</protein>
<dbReference type="InterPro" id="IPR032675">
    <property type="entry name" value="LRR_dom_sf"/>
</dbReference>
<dbReference type="PANTHER" id="PTHR13318">
    <property type="entry name" value="PARTNER OF PAIRED, ISOFORM B-RELATED"/>
    <property type="match status" value="1"/>
</dbReference>
<organism evidence="3 4">
    <name type="scientific">Arachis hypogaea</name>
    <name type="common">Peanut</name>
    <dbReference type="NCBI Taxonomy" id="3818"/>
    <lineage>
        <taxon>Eukaryota</taxon>
        <taxon>Viridiplantae</taxon>
        <taxon>Streptophyta</taxon>
        <taxon>Embryophyta</taxon>
        <taxon>Tracheophyta</taxon>
        <taxon>Spermatophyta</taxon>
        <taxon>Magnoliopsida</taxon>
        <taxon>eudicotyledons</taxon>
        <taxon>Gunneridae</taxon>
        <taxon>Pentapetalae</taxon>
        <taxon>rosids</taxon>
        <taxon>fabids</taxon>
        <taxon>Fabales</taxon>
        <taxon>Fabaceae</taxon>
        <taxon>Papilionoideae</taxon>
        <taxon>50 kb inversion clade</taxon>
        <taxon>dalbergioids sensu lato</taxon>
        <taxon>Dalbergieae</taxon>
        <taxon>Pterocarpus clade</taxon>
        <taxon>Arachis</taxon>
    </lineage>
</organism>
<reference evidence="3 4" key="1">
    <citation type="submission" date="2019-01" db="EMBL/GenBank/DDBJ databases">
        <title>Sequencing of cultivated peanut Arachis hypogaea provides insights into genome evolution and oil improvement.</title>
        <authorList>
            <person name="Chen X."/>
        </authorList>
    </citation>
    <scope>NUCLEOTIDE SEQUENCE [LARGE SCALE GENOMIC DNA]</scope>
    <source>
        <strain evidence="4">cv. Fuhuasheng</strain>
        <tissue evidence="3">Leaves</tissue>
    </source>
</reference>
<dbReference type="PANTHER" id="PTHR13318:SF101">
    <property type="entry name" value="F-BOX_LRR PROTEIN"/>
    <property type="match status" value="1"/>
</dbReference>
<name>A0A445EP49_ARAHY</name>
<comment type="caution">
    <text evidence="3">The sequence shown here is derived from an EMBL/GenBank/DDBJ whole genome shotgun (WGS) entry which is preliminary data.</text>
</comment>
<dbReference type="Pfam" id="PF25372">
    <property type="entry name" value="DUF7885"/>
    <property type="match status" value="1"/>
</dbReference>
<dbReference type="GO" id="GO:0019005">
    <property type="term" value="C:SCF ubiquitin ligase complex"/>
    <property type="evidence" value="ECO:0007669"/>
    <property type="project" value="TreeGrafter"/>
</dbReference>
<feature type="region of interest" description="Disordered" evidence="1">
    <location>
        <begin position="279"/>
        <end position="301"/>
    </location>
</feature>
<sequence>MIPNNNHSTPKPIPHPSSSSNSSSTPQFQLPLFSQPMAGVTPIPNPNPNPNPYPQQPPQHHPILNPIPDFPQFSNPEEPRDFGVPYATTSVQTHPWVDQETNFQPFSTDFGVSDLDIDIGSIIANFLNPSNSDLFGGPDHGASWNGVADETERGFLKRGTVDYMGVTVPIDVDNATPKRTKTMGEVWNENPDFQFDFSQGFFSPVVEVEEVQGDPRGKRKLDGHGADTSGAAERLVLGGDNGGGGNSGGLRRLSREEKMKGPVMEIDFLANAFHDEAFRAPRPENSNPGVPIEISDDDHDDDDDGGVIIRQPPQDFVSSRRRERFRDIAKENASRFARFVPDAKDESSNPEPPIDEGPTPFSTALKFIREKGMKNVQNKSWVPKWNHTRPRIKVPSLKEICLKVLASYADAIVSLDGVPEDLRHRLSQLTCDSHRMDSHFFELVVKGSPTEIRLRDCSWMSEDQLTESLKACDTSKLEVLQLDQCGRCIPDYIVTKSPRWLHLPRLISLSITGACRLSDKGLRALISSAPALRSVNLSQCSLLTSASINILADSLGPLLKELYLDHCQNIDTALIVPALKALENLEVLSLAGVGTVCDKFIKDYIIANGQNMKELILKDCVFFLNQNYIARKLTDVSIKVIAEHCPLLCVLDLENLLNLTDLSIGYLANNCRALNTLKLPCTPFSDEAIAAFIEIIGESLKELSLNKIKKVGQHTAVSLASHAKNLQVLDLSFCRNLTDTDLGLIVDSCFSLKFLILFGCTQVTDVFLKGYSNPETQIIGLQMSPLLQHVKVPDYHQGALRYSPVPVNSP</sequence>
<dbReference type="EMBL" id="SDMP01000001">
    <property type="protein sequence ID" value="RYR77247.1"/>
    <property type="molecule type" value="Genomic_DNA"/>
</dbReference>
<feature type="region of interest" description="Disordered" evidence="1">
    <location>
        <begin position="1"/>
        <end position="68"/>
    </location>
</feature>
<proteinExistence type="predicted"/>
<dbReference type="AlphaFoldDB" id="A0A445EP49"/>
<accession>A0A445EP49</accession>
<dbReference type="SMART" id="SM00367">
    <property type="entry name" value="LRR_CC"/>
    <property type="match status" value="6"/>
</dbReference>
<keyword evidence="4" id="KW-1185">Reference proteome</keyword>
<dbReference type="Proteomes" id="UP000289738">
    <property type="component" value="Chromosome A01"/>
</dbReference>
<dbReference type="InterPro" id="IPR057207">
    <property type="entry name" value="FBXL15_LRR"/>
</dbReference>
<gene>
    <name evidence="3" type="ORF">Ahy_A01g001699</name>
</gene>
<evidence type="ECO:0000313" key="4">
    <source>
        <dbReference type="Proteomes" id="UP000289738"/>
    </source>
</evidence>
<evidence type="ECO:0000313" key="3">
    <source>
        <dbReference type="EMBL" id="RYR77247.1"/>
    </source>
</evidence>
<dbReference type="STRING" id="3818.A0A445EP49"/>